<dbReference type="Proteomes" id="UP000007383">
    <property type="component" value="Chromosome"/>
</dbReference>
<gene>
    <name evidence="2" type="ordered locus">Spiaf_0736</name>
</gene>
<evidence type="ECO:0000313" key="3">
    <source>
        <dbReference type="Proteomes" id="UP000007383"/>
    </source>
</evidence>
<dbReference type="AlphaFoldDB" id="H9UH40"/>
<reference evidence="3" key="1">
    <citation type="journal article" date="2013" name="Stand. Genomic Sci.">
        <title>Complete genome sequence of the halophilic bacterium Spirochaeta africana type strain (Z-7692(T)) from the alkaline Lake Magadi in the East African Rift.</title>
        <authorList>
            <person name="Liolos K."/>
            <person name="Abt B."/>
            <person name="Scheuner C."/>
            <person name="Teshima H."/>
            <person name="Held B."/>
            <person name="Lapidus A."/>
            <person name="Nolan M."/>
            <person name="Lucas S."/>
            <person name="Deshpande S."/>
            <person name="Cheng J.F."/>
            <person name="Tapia R."/>
            <person name="Goodwin L.A."/>
            <person name="Pitluck S."/>
            <person name="Pagani I."/>
            <person name="Ivanova N."/>
            <person name="Mavromatis K."/>
            <person name="Mikhailova N."/>
            <person name="Huntemann M."/>
            <person name="Pati A."/>
            <person name="Chen A."/>
            <person name="Palaniappan K."/>
            <person name="Land M."/>
            <person name="Rohde M."/>
            <person name="Tindall B.J."/>
            <person name="Detter J.C."/>
            <person name="Goker M."/>
            <person name="Bristow J."/>
            <person name="Eisen J.A."/>
            <person name="Markowitz V."/>
            <person name="Hugenholtz P."/>
            <person name="Woyke T."/>
            <person name="Klenk H.P."/>
            <person name="Kyrpides N.C."/>
        </authorList>
    </citation>
    <scope>NUCLEOTIDE SEQUENCE</scope>
    <source>
        <strain evidence="3">ATCC 700263 / DSM 8902 / Z-7692</strain>
    </source>
</reference>
<dbReference type="eggNOG" id="COG1520">
    <property type="taxonomic scope" value="Bacteria"/>
</dbReference>
<evidence type="ECO:0000256" key="1">
    <source>
        <dbReference type="SAM" id="SignalP"/>
    </source>
</evidence>
<dbReference type="STRING" id="889378.Spiaf_0736"/>
<dbReference type="PROSITE" id="PS51257">
    <property type="entry name" value="PROKAR_LIPOPROTEIN"/>
    <property type="match status" value="1"/>
</dbReference>
<feature type="chain" id="PRO_5003623586" description="DUF1566 domain-containing protein" evidence="1">
    <location>
        <begin position="21"/>
        <end position="214"/>
    </location>
</feature>
<dbReference type="OrthoDB" id="9812707at2"/>
<proteinExistence type="predicted"/>
<organism evidence="2 3">
    <name type="scientific">Spirochaeta africana (strain ATCC 700263 / DSM 8902 / Z-7692)</name>
    <dbReference type="NCBI Taxonomy" id="889378"/>
    <lineage>
        <taxon>Bacteria</taxon>
        <taxon>Pseudomonadati</taxon>
        <taxon>Spirochaetota</taxon>
        <taxon>Spirochaetia</taxon>
        <taxon>Spirochaetales</taxon>
        <taxon>Spirochaetaceae</taxon>
        <taxon>Spirochaeta</taxon>
    </lineage>
</organism>
<protein>
    <recommendedName>
        <fullName evidence="4">DUF1566 domain-containing protein</fullName>
    </recommendedName>
</protein>
<dbReference type="KEGG" id="sfc:Spiaf_0736"/>
<accession>H9UH40</accession>
<evidence type="ECO:0008006" key="4">
    <source>
        <dbReference type="Google" id="ProtNLM"/>
    </source>
</evidence>
<sequence length="214" mass="22741">MKNKKIIVVFIAIAAALVMAGCSNMIMDLTGGEGAGGEGAGGESYQLGDFAIGDTGPAGGLIFYIDEAEAFDWTFLEAAPNTWNGGTADPSIVWSDPSDTTGATGTEVGAGQANTTAIVTWLDDNDQEDRAAQVVDSLVFGGKEDWFLPSLDEVTKMYENLASEDAGGFTSAGYWSSSEQTANNARFQWFSSPFDATSIAKNNEFRRVRPIRAF</sequence>
<keyword evidence="1" id="KW-0732">Signal</keyword>
<feature type="signal peptide" evidence="1">
    <location>
        <begin position="1"/>
        <end position="20"/>
    </location>
</feature>
<keyword evidence="3" id="KW-1185">Reference proteome</keyword>
<dbReference type="EMBL" id="CP003282">
    <property type="protein sequence ID" value="AFG36833.1"/>
    <property type="molecule type" value="Genomic_DNA"/>
</dbReference>
<evidence type="ECO:0000313" key="2">
    <source>
        <dbReference type="EMBL" id="AFG36833.1"/>
    </source>
</evidence>
<name>H9UH40_SPIAZ</name>
<dbReference type="HOGENOM" id="CLU_114553_0_0_12"/>
<dbReference type="RefSeq" id="WP_014454830.1">
    <property type="nucleotide sequence ID" value="NC_017098.1"/>
</dbReference>